<reference evidence="1 2" key="1">
    <citation type="submission" date="2024-07" db="EMBL/GenBank/DDBJ databases">
        <title>Section-level genome sequencing and comparative genomics of Aspergillus sections Usti and Cavernicolus.</title>
        <authorList>
            <consortium name="Lawrence Berkeley National Laboratory"/>
            <person name="Nybo J.L."/>
            <person name="Vesth T.C."/>
            <person name="Theobald S."/>
            <person name="Frisvad J.C."/>
            <person name="Larsen T.O."/>
            <person name="Kjaerboelling I."/>
            <person name="Rothschild-Mancinelli K."/>
            <person name="Lyhne E.K."/>
            <person name="Kogle M.E."/>
            <person name="Barry K."/>
            <person name="Clum A."/>
            <person name="Na H."/>
            <person name="Ledsgaard L."/>
            <person name="Lin J."/>
            <person name="Lipzen A."/>
            <person name="Kuo A."/>
            <person name="Riley R."/>
            <person name="Mondo S."/>
            <person name="Labutti K."/>
            <person name="Haridas S."/>
            <person name="Pangalinan J."/>
            <person name="Salamov A.A."/>
            <person name="Simmons B.A."/>
            <person name="Magnuson J.K."/>
            <person name="Chen J."/>
            <person name="Drula E."/>
            <person name="Henrissat B."/>
            <person name="Wiebenga A."/>
            <person name="Lubbers R.J."/>
            <person name="Gomes A.C."/>
            <person name="Makela M.R."/>
            <person name="Stajich J."/>
            <person name="Grigoriev I.V."/>
            <person name="Mortensen U.H."/>
            <person name="De Vries R.P."/>
            <person name="Baker S.E."/>
            <person name="Andersen M.R."/>
        </authorList>
    </citation>
    <scope>NUCLEOTIDE SEQUENCE [LARGE SCALE GENOMIC DNA]</scope>
    <source>
        <strain evidence="1 2">CBS 123904</strain>
    </source>
</reference>
<evidence type="ECO:0000313" key="2">
    <source>
        <dbReference type="Proteomes" id="UP001610446"/>
    </source>
</evidence>
<organism evidence="1 2">
    <name type="scientific">Aspergillus pseudoustus</name>
    <dbReference type="NCBI Taxonomy" id="1810923"/>
    <lineage>
        <taxon>Eukaryota</taxon>
        <taxon>Fungi</taxon>
        <taxon>Dikarya</taxon>
        <taxon>Ascomycota</taxon>
        <taxon>Pezizomycotina</taxon>
        <taxon>Eurotiomycetes</taxon>
        <taxon>Eurotiomycetidae</taxon>
        <taxon>Eurotiales</taxon>
        <taxon>Aspergillaceae</taxon>
        <taxon>Aspergillus</taxon>
        <taxon>Aspergillus subgen. Nidulantes</taxon>
    </lineage>
</organism>
<evidence type="ECO:0000313" key="1">
    <source>
        <dbReference type="EMBL" id="KAL2833487.1"/>
    </source>
</evidence>
<evidence type="ECO:0008006" key="3">
    <source>
        <dbReference type="Google" id="ProtNLM"/>
    </source>
</evidence>
<keyword evidence="2" id="KW-1185">Reference proteome</keyword>
<comment type="caution">
    <text evidence="1">The sequence shown here is derived from an EMBL/GenBank/DDBJ whole genome shotgun (WGS) entry which is preliminary data.</text>
</comment>
<accession>A0ABR4J347</accession>
<name>A0ABR4J347_9EURO</name>
<dbReference type="Proteomes" id="UP001610446">
    <property type="component" value="Unassembled WGS sequence"/>
</dbReference>
<protein>
    <recommendedName>
        <fullName evidence="3">Transcription factor domain-containing protein</fullName>
    </recommendedName>
</protein>
<gene>
    <name evidence="1" type="ORF">BJY01DRAFT_93295</name>
</gene>
<dbReference type="EMBL" id="JBFXLU010000243">
    <property type="protein sequence ID" value="KAL2833487.1"/>
    <property type="molecule type" value="Genomic_DNA"/>
</dbReference>
<proteinExistence type="predicted"/>
<sequence>MWLFLRLKSAHSFHYYLVRVHQDLRGEAGSLSRSLHPLQCLRRCRHYWKTRFLCRTNMLFHSLCTFWTYRMSPAQQKSASQPVATSRMNFALFLRSYPLGVVFTSSTACRHAKKFASHFHDLVGQDITGFYHPTNYSTVSFVHDELDTNHMPWTVFEIYKAAVDNLMGFSNDLVRYSRKVGCHLDGEGCITCMYQFHHFIFLQYSCLQMTVTDFVLCNSYNLVSPRAFKTSSRIVHEDLGDFATKIVTLDSPWNQNLANMTATAMQHRMLILRFCHAILLCHTEFLSCAEEAQERAMDRQPNFAHPDSPESHLWDYSAVATSWDRVAYDIGDFSVTIDALMDISRLCPEAENLPQLKVFLKSLLVIGFESSRNKKRAKAISRTLDSSITGTGSC</sequence>